<gene>
    <name evidence="2" type="ORF">GCM10009827_052970</name>
</gene>
<dbReference type="Pfam" id="PF16316">
    <property type="entry name" value="DUF4956"/>
    <property type="match status" value="1"/>
</dbReference>
<feature type="transmembrane region" description="Helical" evidence="1">
    <location>
        <begin position="31"/>
        <end position="48"/>
    </location>
</feature>
<evidence type="ECO:0000313" key="3">
    <source>
        <dbReference type="Proteomes" id="UP001501470"/>
    </source>
</evidence>
<sequence>MDDLMIIGVDLVAIAVLTFGVYFPRHHRRDLVVAFLGVNLGVLATSMVLGSSSVGAGLGLGLFGVLSIIRLRSNEIAQHEIAYYFAALALGLLAGLSPTVGWLTAGLMALVIGGLFVADHPRLFGRYRQQTMHLDRAHTDETALRAHLEGRLGGRVVNLTVRHVDLVNDTTLVEVRYVTGAASGAAPNVERNVARVTV</sequence>
<feature type="transmembrane region" description="Helical" evidence="1">
    <location>
        <begin position="6"/>
        <end position="24"/>
    </location>
</feature>
<accession>A0ABN2AZP3</accession>
<proteinExistence type="predicted"/>
<keyword evidence="1" id="KW-0812">Transmembrane</keyword>
<evidence type="ECO:0000256" key="1">
    <source>
        <dbReference type="SAM" id="Phobius"/>
    </source>
</evidence>
<keyword evidence="1" id="KW-0472">Membrane</keyword>
<feature type="transmembrane region" description="Helical" evidence="1">
    <location>
        <begin position="81"/>
        <end position="96"/>
    </location>
</feature>
<comment type="caution">
    <text evidence="2">The sequence shown here is derived from an EMBL/GenBank/DDBJ whole genome shotgun (WGS) entry which is preliminary data.</text>
</comment>
<feature type="transmembrane region" description="Helical" evidence="1">
    <location>
        <begin position="54"/>
        <end position="69"/>
    </location>
</feature>
<name>A0ABN2AZP3_9ACTN</name>
<dbReference type="InterPro" id="IPR032531">
    <property type="entry name" value="DUF4956"/>
</dbReference>
<reference evidence="2 3" key="1">
    <citation type="journal article" date="2019" name="Int. J. Syst. Evol. Microbiol.">
        <title>The Global Catalogue of Microorganisms (GCM) 10K type strain sequencing project: providing services to taxonomists for standard genome sequencing and annotation.</title>
        <authorList>
            <consortium name="The Broad Institute Genomics Platform"/>
            <consortium name="The Broad Institute Genome Sequencing Center for Infectious Disease"/>
            <person name="Wu L."/>
            <person name="Ma J."/>
        </authorList>
    </citation>
    <scope>NUCLEOTIDE SEQUENCE [LARGE SCALE GENOMIC DNA]</scope>
    <source>
        <strain evidence="2 3">JCM 15933</strain>
    </source>
</reference>
<dbReference type="RefSeq" id="WP_344504799.1">
    <property type="nucleotide sequence ID" value="NZ_BAAAQD010000010.1"/>
</dbReference>
<evidence type="ECO:0000313" key="2">
    <source>
        <dbReference type="EMBL" id="GAA1529125.1"/>
    </source>
</evidence>
<organism evidence="2 3">
    <name type="scientific">Dactylosporangium maewongense</name>
    <dbReference type="NCBI Taxonomy" id="634393"/>
    <lineage>
        <taxon>Bacteria</taxon>
        <taxon>Bacillati</taxon>
        <taxon>Actinomycetota</taxon>
        <taxon>Actinomycetes</taxon>
        <taxon>Micromonosporales</taxon>
        <taxon>Micromonosporaceae</taxon>
        <taxon>Dactylosporangium</taxon>
    </lineage>
</organism>
<dbReference type="Proteomes" id="UP001501470">
    <property type="component" value="Unassembled WGS sequence"/>
</dbReference>
<dbReference type="EMBL" id="BAAAQD010000010">
    <property type="protein sequence ID" value="GAA1529125.1"/>
    <property type="molecule type" value="Genomic_DNA"/>
</dbReference>
<protein>
    <submittedName>
        <fullName evidence="2">DUF4956 domain-containing protein</fullName>
    </submittedName>
</protein>
<keyword evidence="3" id="KW-1185">Reference proteome</keyword>
<keyword evidence="1" id="KW-1133">Transmembrane helix</keyword>